<dbReference type="EMBL" id="KQ964273">
    <property type="protein sequence ID" value="KXJ85858.1"/>
    <property type="molecule type" value="Genomic_DNA"/>
</dbReference>
<dbReference type="SUPFAM" id="SSF46689">
    <property type="entry name" value="Homeodomain-like"/>
    <property type="match status" value="1"/>
</dbReference>
<dbReference type="STRING" id="196109.A0A136IM52"/>
<keyword evidence="4" id="KW-0863">Zinc-finger</keyword>
<feature type="domain" description="Homeobox" evidence="7">
    <location>
        <begin position="36"/>
        <end position="99"/>
    </location>
</feature>
<evidence type="ECO:0008006" key="11">
    <source>
        <dbReference type="Google" id="ProtNLM"/>
    </source>
</evidence>
<dbReference type="InterPro" id="IPR009057">
    <property type="entry name" value="Homeodomain-like_sf"/>
</dbReference>
<comment type="subcellular location">
    <subcellularLocation>
        <location evidence="5">Nucleus</location>
    </subcellularLocation>
</comment>
<dbReference type="GO" id="GO:0006355">
    <property type="term" value="P:regulation of DNA-templated transcription"/>
    <property type="evidence" value="ECO:0007669"/>
    <property type="project" value="InterPro"/>
</dbReference>
<keyword evidence="10" id="KW-1185">Reference proteome</keyword>
<feature type="region of interest" description="Disordered" evidence="6">
    <location>
        <begin position="180"/>
        <end position="216"/>
    </location>
</feature>
<dbReference type="SMART" id="SM00389">
    <property type="entry name" value="HOX"/>
    <property type="match status" value="1"/>
</dbReference>
<dbReference type="InterPro" id="IPR013087">
    <property type="entry name" value="Znf_C2H2_type"/>
</dbReference>
<dbReference type="Pfam" id="PF05920">
    <property type="entry name" value="Homeobox_KN"/>
    <property type="match status" value="1"/>
</dbReference>
<name>A0A136IM52_9PEZI</name>
<evidence type="ECO:0000256" key="1">
    <source>
        <dbReference type="ARBA" id="ARBA00023125"/>
    </source>
</evidence>
<gene>
    <name evidence="9" type="ORF">Micbo1qcDRAFT_169013</name>
</gene>
<proteinExistence type="predicted"/>
<dbReference type="GO" id="GO:0005634">
    <property type="term" value="C:nucleus"/>
    <property type="evidence" value="ECO:0007669"/>
    <property type="project" value="UniProtKB-SubCell"/>
</dbReference>
<dbReference type="InterPro" id="IPR008422">
    <property type="entry name" value="KN_HD"/>
</dbReference>
<dbReference type="GO" id="GO:0008270">
    <property type="term" value="F:zinc ion binding"/>
    <property type="evidence" value="ECO:0007669"/>
    <property type="project" value="UniProtKB-KW"/>
</dbReference>
<feature type="region of interest" description="Disordered" evidence="6">
    <location>
        <begin position="237"/>
        <end position="289"/>
    </location>
</feature>
<evidence type="ECO:0000313" key="9">
    <source>
        <dbReference type="EMBL" id="KXJ85858.1"/>
    </source>
</evidence>
<feature type="compositionally biased region" description="Low complexity" evidence="6">
    <location>
        <begin position="187"/>
        <end position="196"/>
    </location>
</feature>
<accession>A0A136IM52</accession>
<dbReference type="AlphaFoldDB" id="A0A136IM52"/>
<dbReference type="OrthoDB" id="10056939at2759"/>
<dbReference type="Gene3D" id="1.10.10.60">
    <property type="entry name" value="Homeodomain-like"/>
    <property type="match status" value="1"/>
</dbReference>
<organism evidence="9 10">
    <name type="scientific">Microdochium bolleyi</name>
    <dbReference type="NCBI Taxonomy" id="196109"/>
    <lineage>
        <taxon>Eukaryota</taxon>
        <taxon>Fungi</taxon>
        <taxon>Dikarya</taxon>
        <taxon>Ascomycota</taxon>
        <taxon>Pezizomycotina</taxon>
        <taxon>Sordariomycetes</taxon>
        <taxon>Xylariomycetidae</taxon>
        <taxon>Xylariales</taxon>
        <taxon>Microdochiaceae</taxon>
        <taxon>Microdochium</taxon>
    </lineage>
</organism>
<evidence type="ECO:0000256" key="4">
    <source>
        <dbReference type="PROSITE-ProRule" id="PRU00042"/>
    </source>
</evidence>
<sequence>MDTDPPIIAESPTTRTRPVMLDIDNNHKDQDKTSSTGARRTAPRLPQAAVHVLEQWLVEHRDTPYVSALEQDVLKARTGLHRSQIKTWFANARKRRRIENLVRPSLSLAAVDQHQKQHAQLFRPGEQPGGNRSPQGPSHFNTTVFPQLANVDPFERWLLMGPEHEPATVKAIVEAIKLEEKQREDSASPAGAPGASDFDRNLVFPPKDKPIRPIRSQCSWPSSLEIRSYAANKYSVTSDQWKPSHPNPNTRNEAAPGSARSVDYRGPSRPARRHRRAEASLTGASVRGHQRAATVGGGSVCRINTTNTSTANNTSKRRFQCTFCTDAFVKRHDWQRHEKSQHLALEWWTCCPDDGLAATYVDPETAKVSCVFCGLRDPDRPHLDDTHGLGACASRSEAERTFYRKDHLRQHLRLMHADCVFMPAMEAWRTELIEVKSRCGFCAVEFETWPTRVNHLASHFRAGVTMDKWQGDWGLEPAVAANLERATLPADRVAATAGFLASPSVAPAATPPTPWPGPSTDSPMADAELGGYFDASSDVFPLATTARAAAPPSIISDASGLPWDLSFADFETLPSASVLDPWDDYSFSAASAMDFFGGGHQYQQQQPQHLYMNDMMPPPLSTPPIHESQAQTDMPHSSTSLFMDGYDGPASALLMDLGGGAQQQQQELSVEDFLGVPPYGFDGTAVDGLPGDMAPPFESDVDAVAPQINSNNEQLLATLGMNMPPGWPPSFGDDTLVGGNTWHQGTDGQ</sequence>
<keyword evidence="1 5" id="KW-0238">DNA-binding</keyword>
<dbReference type="SMART" id="SM00355">
    <property type="entry name" value="ZnF_C2H2"/>
    <property type="match status" value="3"/>
</dbReference>
<dbReference type="InterPro" id="IPR001356">
    <property type="entry name" value="HD"/>
</dbReference>
<keyword evidence="2 5" id="KW-0371">Homeobox</keyword>
<dbReference type="CDD" id="cd00086">
    <property type="entry name" value="homeodomain"/>
    <property type="match status" value="1"/>
</dbReference>
<dbReference type="Proteomes" id="UP000070501">
    <property type="component" value="Unassembled WGS sequence"/>
</dbReference>
<keyword evidence="3 5" id="KW-0539">Nucleus</keyword>
<feature type="region of interest" description="Disordered" evidence="6">
    <location>
        <begin position="1"/>
        <end position="45"/>
    </location>
</feature>
<evidence type="ECO:0000259" key="8">
    <source>
        <dbReference type="PROSITE" id="PS50157"/>
    </source>
</evidence>
<keyword evidence="4" id="KW-0862">Zinc</keyword>
<dbReference type="PROSITE" id="PS00028">
    <property type="entry name" value="ZINC_FINGER_C2H2_1"/>
    <property type="match status" value="1"/>
</dbReference>
<protein>
    <recommendedName>
        <fullName evidence="11">Homeobox domain-containing protein</fullName>
    </recommendedName>
</protein>
<evidence type="ECO:0000256" key="6">
    <source>
        <dbReference type="SAM" id="MobiDB-lite"/>
    </source>
</evidence>
<dbReference type="InParanoid" id="A0A136IM52"/>
<evidence type="ECO:0000313" key="10">
    <source>
        <dbReference type="Proteomes" id="UP000070501"/>
    </source>
</evidence>
<dbReference type="PROSITE" id="PS50071">
    <property type="entry name" value="HOMEOBOX_2"/>
    <property type="match status" value="1"/>
</dbReference>
<feature type="DNA-binding region" description="Homeobox" evidence="5">
    <location>
        <begin position="38"/>
        <end position="100"/>
    </location>
</feature>
<feature type="domain" description="C2H2-type" evidence="8">
    <location>
        <begin position="319"/>
        <end position="342"/>
    </location>
</feature>
<feature type="compositionally biased region" description="Polar residues" evidence="6">
    <location>
        <begin position="130"/>
        <end position="143"/>
    </location>
</feature>
<feature type="region of interest" description="Disordered" evidence="6">
    <location>
        <begin position="115"/>
        <end position="143"/>
    </location>
</feature>
<dbReference type="InterPro" id="IPR050224">
    <property type="entry name" value="TALE_homeobox"/>
</dbReference>
<dbReference type="GO" id="GO:0003677">
    <property type="term" value="F:DNA binding"/>
    <property type="evidence" value="ECO:0007669"/>
    <property type="project" value="UniProtKB-UniRule"/>
</dbReference>
<dbReference type="PROSITE" id="PS50157">
    <property type="entry name" value="ZINC_FINGER_C2H2_2"/>
    <property type="match status" value="1"/>
</dbReference>
<evidence type="ECO:0000259" key="7">
    <source>
        <dbReference type="PROSITE" id="PS50071"/>
    </source>
</evidence>
<dbReference type="PANTHER" id="PTHR11850">
    <property type="entry name" value="HOMEOBOX PROTEIN TRANSCRIPTION FACTORS"/>
    <property type="match status" value="1"/>
</dbReference>
<evidence type="ECO:0000256" key="5">
    <source>
        <dbReference type="PROSITE-ProRule" id="PRU00108"/>
    </source>
</evidence>
<reference evidence="10" key="1">
    <citation type="submission" date="2016-02" db="EMBL/GenBank/DDBJ databases">
        <title>Draft genome sequence of Microdochium bolleyi, a fungal endophyte of beachgrass.</title>
        <authorList>
            <consortium name="DOE Joint Genome Institute"/>
            <person name="David A.S."/>
            <person name="May G."/>
            <person name="Haridas S."/>
            <person name="Lim J."/>
            <person name="Wang M."/>
            <person name="Labutti K."/>
            <person name="Lipzen A."/>
            <person name="Barry K."/>
            <person name="Grigoriev I.V."/>
        </authorList>
    </citation>
    <scope>NUCLEOTIDE SEQUENCE [LARGE SCALE GENOMIC DNA]</scope>
    <source>
        <strain evidence="10">J235TASD1</strain>
    </source>
</reference>
<feature type="compositionally biased region" description="Polar residues" evidence="6">
    <location>
        <begin position="237"/>
        <end position="252"/>
    </location>
</feature>
<evidence type="ECO:0000256" key="3">
    <source>
        <dbReference type="ARBA" id="ARBA00023242"/>
    </source>
</evidence>
<evidence type="ECO:0000256" key="2">
    <source>
        <dbReference type="ARBA" id="ARBA00023155"/>
    </source>
</evidence>
<keyword evidence="4" id="KW-0479">Metal-binding</keyword>